<dbReference type="EMBL" id="CP043661">
    <property type="protein sequence ID" value="QNE18884.1"/>
    <property type="molecule type" value="Genomic_DNA"/>
</dbReference>
<keyword evidence="2" id="KW-0489">Methyltransferase</keyword>
<dbReference type="Proteomes" id="UP000515563">
    <property type="component" value="Chromosome"/>
</dbReference>
<keyword evidence="2" id="KW-0808">Transferase</keyword>
<dbReference type="Gene3D" id="3.40.50.150">
    <property type="entry name" value="Vaccinia Virus protein VP39"/>
    <property type="match status" value="1"/>
</dbReference>
<dbReference type="KEGG" id="kqi:F1D05_14415"/>
<name>A0A7G6WY19_9ACTN</name>
<dbReference type="InterPro" id="IPR041698">
    <property type="entry name" value="Methyltransf_25"/>
</dbReference>
<dbReference type="GO" id="GO:0008168">
    <property type="term" value="F:methyltransferase activity"/>
    <property type="evidence" value="ECO:0007669"/>
    <property type="project" value="UniProtKB-KW"/>
</dbReference>
<keyword evidence="3" id="KW-1185">Reference proteome</keyword>
<protein>
    <submittedName>
        <fullName evidence="2">Class I SAM-dependent methyltransferase</fullName>
    </submittedName>
</protein>
<accession>A0A7G6WY19</accession>
<reference evidence="3" key="1">
    <citation type="submission" date="2019-09" db="EMBL/GenBank/DDBJ databases">
        <title>Antimicrobial potential of Antarctic Bacteria.</title>
        <authorList>
            <person name="Benaud N."/>
            <person name="Edwards R.J."/>
            <person name="Ferrari B.C."/>
        </authorList>
    </citation>
    <scope>NUCLEOTIDE SEQUENCE [LARGE SCALE GENOMIC DNA]</scope>
    <source>
        <strain evidence="3">SPB151</strain>
    </source>
</reference>
<sequence length="244" mass="26471">MSEFDPAKSFGPKVAAEYDAAPRGDEADGAAFLAELATDGTALEFAIGTGRMALPLVGHNIRVDGIELAPAMVEQLRSKPGGADLDVTIGDMSKVELGRKYPLVYLVFNTIFNLLTADDQVRCFENAARHLSDDGVFVVETALPSAWVKPDRQDYVGVEHVGVAEVSLDVCRYDPVTQLLEENHVRLGTNGITMSPITCRLVTPGELDLMARLAGLRLVDRVQDWRRTPFTAASQAHVSVYGRA</sequence>
<reference evidence="2 3" key="2">
    <citation type="journal article" date="2020" name="Microbiol. Resour. Announc.">
        <title>Antarctic desert soil bacteria exhibit high novel natural product potential, evaluated through long-read genome sequencing and comparative genomics.</title>
        <authorList>
            <person name="Benaud N."/>
            <person name="Edwards R.J."/>
            <person name="Amos T.G."/>
            <person name="D'Agostino P.M."/>
            <person name="Gutierrez-Chavez C."/>
            <person name="Montgomery K."/>
            <person name="Nicetic I."/>
            <person name="Ferrari B.C."/>
        </authorList>
    </citation>
    <scope>NUCLEOTIDE SEQUENCE [LARGE SCALE GENOMIC DNA]</scope>
    <source>
        <strain evidence="2 3">SPB151</strain>
    </source>
</reference>
<feature type="domain" description="Methyltransferase" evidence="1">
    <location>
        <begin position="43"/>
        <end position="135"/>
    </location>
</feature>
<dbReference type="Pfam" id="PF13649">
    <property type="entry name" value="Methyltransf_25"/>
    <property type="match status" value="1"/>
</dbReference>
<dbReference type="InterPro" id="IPR029063">
    <property type="entry name" value="SAM-dependent_MTases_sf"/>
</dbReference>
<proteinExistence type="predicted"/>
<dbReference type="RefSeq" id="WP_185448182.1">
    <property type="nucleotide sequence ID" value="NZ_CP043661.1"/>
</dbReference>
<evidence type="ECO:0000259" key="1">
    <source>
        <dbReference type="Pfam" id="PF13649"/>
    </source>
</evidence>
<dbReference type="GO" id="GO:0032259">
    <property type="term" value="P:methylation"/>
    <property type="evidence" value="ECO:0007669"/>
    <property type="project" value="UniProtKB-KW"/>
</dbReference>
<evidence type="ECO:0000313" key="2">
    <source>
        <dbReference type="EMBL" id="QNE18884.1"/>
    </source>
</evidence>
<organism evidence="2 3">
    <name type="scientific">Kribbella qitaiheensis</name>
    <dbReference type="NCBI Taxonomy" id="1544730"/>
    <lineage>
        <taxon>Bacteria</taxon>
        <taxon>Bacillati</taxon>
        <taxon>Actinomycetota</taxon>
        <taxon>Actinomycetes</taxon>
        <taxon>Propionibacteriales</taxon>
        <taxon>Kribbellaceae</taxon>
        <taxon>Kribbella</taxon>
    </lineage>
</organism>
<dbReference type="CDD" id="cd02440">
    <property type="entry name" value="AdoMet_MTases"/>
    <property type="match status" value="1"/>
</dbReference>
<evidence type="ECO:0000313" key="3">
    <source>
        <dbReference type="Proteomes" id="UP000515563"/>
    </source>
</evidence>
<dbReference type="AlphaFoldDB" id="A0A7G6WY19"/>
<dbReference type="Gene3D" id="2.20.25.570">
    <property type="match status" value="1"/>
</dbReference>
<dbReference type="SUPFAM" id="SSF53335">
    <property type="entry name" value="S-adenosyl-L-methionine-dependent methyltransferases"/>
    <property type="match status" value="1"/>
</dbReference>
<gene>
    <name evidence="2" type="ORF">F1D05_14415</name>
</gene>